<feature type="domain" description="Homeobox" evidence="7">
    <location>
        <begin position="215"/>
        <end position="275"/>
    </location>
</feature>
<dbReference type="SUPFAM" id="SSF46689">
    <property type="entry name" value="Homeodomain-like"/>
    <property type="match status" value="1"/>
</dbReference>
<feature type="DNA-binding region" description="Homeobox" evidence="5">
    <location>
        <begin position="217"/>
        <end position="276"/>
    </location>
</feature>
<evidence type="ECO:0000313" key="8">
    <source>
        <dbReference type="EnsemblMetazoa" id="SMAR010756-PA"/>
    </source>
</evidence>
<proteinExistence type="predicted"/>
<dbReference type="PROSITE" id="PS50071">
    <property type="entry name" value="HOMEOBOX_2"/>
    <property type="match status" value="1"/>
</dbReference>
<dbReference type="PhylomeDB" id="T1JAI7"/>
<dbReference type="eggNOG" id="KOG0843">
    <property type="taxonomic scope" value="Eukaryota"/>
</dbReference>
<evidence type="ECO:0000256" key="1">
    <source>
        <dbReference type="ARBA" id="ARBA00004123"/>
    </source>
</evidence>
<dbReference type="HOGENOM" id="CLU_913144_0_0_1"/>
<evidence type="ECO:0000256" key="4">
    <source>
        <dbReference type="ARBA" id="ARBA00023242"/>
    </source>
</evidence>
<evidence type="ECO:0000256" key="3">
    <source>
        <dbReference type="ARBA" id="ARBA00023155"/>
    </source>
</evidence>
<dbReference type="CDD" id="cd00086">
    <property type="entry name" value="homeodomain"/>
    <property type="match status" value="1"/>
</dbReference>
<dbReference type="InterPro" id="IPR050877">
    <property type="entry name" value="EMX-VAX-Noto_Homeobox_TFs"/>
</dbReference>
<dbReference type="STRING" id="126957.T1JAI7"/>
<keyword evidence="9" id="KW-1185">Reference proteome</keyword>
<reference evidence="9" key="1">
    <citation type="submission" date="2011-05" db="EMBL/GenBank/DDBJ databases">
        <authorList>
            <person name="Richards S.R."/>
            <person name="Qu J."/>
            <person name="Jiang H."/>
            <person name="Jhangiani S.N."/>
            <person name="Agravi P."/>
            <person name="Goodspeed R."/>
            <person name="Gross S."/>
            <person name="Mandapat C."/>
            <person name="Jackson L."/>
            <person name="Mathew T."/>
            <person name="Pu L."/>
            <person name="Thornton R."/>
            <person name="Saada N."/>
            <person name="Wilczek-Boney K.B."/>
            <person name="Lee S."/>
            <person name="Kovar C."/>
            <person name="Wu Y."/>
            <person name="Scherer S.E."/>
            <person name="Worley K.C."/>
            <person name="Muzny D.M."/>
            <person name="Gibbs R."/>
        </authorList>
    </citation>
    <scope>NUCLEOTIDE SEQUENCE</scope>
    <source>
        <strain evidence="9">Brora</strain>
    </source>
</reference>
<protein>
    <recommendedName>
        <fullName evidence="7">Homeobox domain-containing protein</fullName>
    </recommendedName>
</protein>
<dbReference type="EnsemblMetazoa" id="SMAR010756-RA">
    <property type="protein sequence ID" value="SMAR010756-PA"/>
    <property type="gene ID" value="SMAR010756"/>
</dbReference>
<sequence>MLTLLGIGCRTKVNPNHMSFGMFMRSAIRLEVQLISLLCGLHFVRFSSMQPLFAFSPTPNDLMYYQSAYGYSYDSRTPPNYTIPRANWMCDYDYRNLNYPALPPNQHVHHVQQSIHPINLTPTTYPLNFNSKPMQLERTPLFKINNILGNEELKENQSNQNVPEEFHQHTINEPDSKNIEYYSGNSMWPKLTKDNRSSDDRNIAKNYQSVANKTIKSRRIRTTFSQEQIEKLEGKFKQQQYFTGPERKLFANSIELNDMQVKVWFQNRRMKWRKENVEIKKLLSSNSKTESDQFDKFLKAVITSE</sequence>
<dbReference type="GO" id="GO:0000981">
    <property type="term" value="F:DNA-binding transcription factor activity, RNA polymerase II-specific"/>
    <property type="evidence" value="ECO:0007669"/>
    <property type="project" value="InterPro"/>
</dbReference>
<dbReference type="Gene3D" id="1.10.10.60">
    <property type="entry name" value="Homeodomain-like"/>
    <property type="match status" value="1"/>
</dbReference>
<dbReference type="PANTHER" id="PTHR24339:SF28">
    <property type="entry name" value="E5-RELATED"/>
    <property type="match status" value="1"/>
</dbReference>
<comment type="subcellular location">
    <subcellularLocation>
        <location evidence="1 5 6">Nucleus</location>
    </subcellularLocation>
</comment>
<dbReference type="GO" id="GO:0005634">
    <property type="term" value="C:nucleus"/>
    <property type="evidence" value="ECO:0007669"/>
    <property type="project" value="UniProtKB-SubCell"/>
</dbReference>
<keyword evidence="4 5" id="KW-0539">Nucleus</keyword>
<dbReference type="InterPro" id="IPR009057">
    <property type="entry name" value="Homeodomain-like_sf"/>
</dbReference>
<evidence type="ECO:0000256" key="6">
    <source>
        <dbReference type="RuleBase" id="RU000682"/>
    </source>
</evidence>
<dbReference type="PROSITE" id="PS00027">
    <property type="entry name" value="HOMEOBOX_1"/>
    <property type="match status" value="1"/>
</dbReference>
<name>T1JAI7_STRMM</name>
<dbReference type="InterPro" id="IPR001356">
    <property type="entry name" value="HD"/>
</dbReference>
<keyword evidence="2 5" id="KW-0238">DNA-binding</keyword>
<dbReference type="Proteomes" id="UP000014500">
    <property type="component" value="Unassembled WGS sequence"/>
</dbReference>
<accession>T1JAI7</accession>
<reference evidence="8" key="2">
    <citation type="submission" date="2015-02" db="UniProtKB">
        <authorList>
            <consortium name="EnsemblMetazoa"/>
        </authorList>
    </citation>
    <scope>IDENTIFICATION</scope>
</reference>
<keyword evidence="3 5" id="KW-0371">Homeobox</keyword>
<dbReference type="InterPro" id="IPR017970">
    <property type="entry name" value="Homeobox_CS"/>
</dbReference>
<dbReference type="PANTHER" id="PTHR24339">
    <property type="entry name" value="HOMEOBOX PROTEIN EMX-RELATED"/>
    <property type="match status" value="1"/>
</dbReference>
<evidence type="ECO:0000259" key="7">
    <source>
        <dbReference type="PROSITE" id="PS50071"/>
    </source>
</evidence>
<dbReference type="SMART" id="SM00389">
    <property type="entry name" value="HOX"/>
    <property type="match status" value="1"/>
</dbReference>
<evidence type="ECO:0000256" key="2">
    <source>
        <dbReference type="ARBA" id="ARBA00023125"/>
    </source>
</evidence>
<organism evidence="8 9">
    <name type="scientific">Strigamia maritima</name>
    <name type="common">European centipede</name>
    <name type="synonym">Geophilus maritimus</name>
    <dbReference type="NCBI Taxonomy" id="126957"/>
    <lineage>
        <taxon>Eukaryota</taxon>
        <taxon>Metazoa</taxon>
        <taxon>Ecdysozoa</taxon>
        <taxon>Arthropoda</taxon>
        <taxon>Myriapoda</taxon>
        <taxon>Chilopoda</taxon>
        <taxon>Pleurostigmophora</taxon>
        <taxon>Geophilomorpha</taxon>
        <taxon>Linotaeniidae</taxon>
        <taxon>Strigamia</taxon>
    </lineage>
</organism>
<dbReference type="Pfam" id="PF00046">
    <property type="entry name" value="Homeodomain"/>
    <property type="match status" value="1"/>
</dbReference>
<dbReference type="GO" id="GO:0000978">
    <property type="term" value="F:RNA polymerase II cis-regulatory region sequence-specific DNA binding"/>
    <property type="evidence" value="ECO:0007669"/>
    <property type="project" value="TreeGrafter"/>
</dbReference>
<dbReference type="EMBL" id="JH432000">
    <property type="status" value="NOT_ANNOTATED_CDS"/>
    <property type="molecule type" value="Genomic_DNA"/>
</dbReference>
<evidence type="ECO:0000256" key="5">
    <source>
        <dbReference type="PROSITE-ProRule" id="PRU00108"/>
    </source>
</evidence>
<dbReference type="AlphaFoldDB" id="T1JAI7"/>
<evidence type="ECO:0000313" key="9">
    <source>
        <dbReference type="Proteomes" id="UP000014500"/>
    </source>
</evidence>